<dbReference type="OrthoDB" id="8188218at2"/>
<evidence type="ECO:0000313" key="2">
    <source>
        <dbReference type="Proteomes" id="UP000323142"/>
    </source>
</evidence>
<dbReference type="Gene3D" id="3.40.190.10">
    <property type="entry name" value="Periplasmic binding protein-like II"/>
    <property type="match status" value="2"/>
</dbReference>
<dbReference type="PANTHER" id="PTHR42941">
    <property type="entry name" value="SLL1037 PROTEIN"/>
    <property type="match status" value="1"/>
</dbReference>
<dbReference type="PANTHER" id="PTHR42941:SF1">
    <property type="entry name" value="SLL1037 PROTEIN"/>
    <property type="match status" value="1"/>
</dbReference>
<dbReference type="EMBL" id="VUOA01000006">
    <property type="protein sequence ID" value="KAA2242279.1"/>
    <property type="molecule type" value="Genomic_DNA"/>
</dbReference>
<organism evidence="1 2">
    <name type="scientific">Salinarimonas soli</name>
    <dbReference type="NCBI Taxonomy" id="1638099"/>
    <lineage>
        <taxon>Bacteria</taxon>
        <taxon>Pseudomonadati</taxon>
        <taxon>Pseudomonadota</taxon>
        <taxon>Alphaproteobacteria</taxon>
        <taxon>Hyphomicrobiales</taxon>
        <taxon>Salinarimonadaceae</taxon>
        <taxon>Salinarimonas</taxon>
    </lineage>
</organism>
<reference evidence="1 2" key="2">
    <citation type="submission" date="2019-09" db="EMBL/GenBank/DDBJ databases">
        <authorList>
            <person name="Jin C."/>
        </authorList>
    </citation>
    <scope>NUCLEOTIDE SEQUENCE [LARGE SCALE GENOMIC DNA]</scope>
    <source>
        <strain evidence="1 2">BN140002</strain>
    </source>
</reference>
<dbReference type="AlphaFoldDB" id="A0A5B2VW55"/>
<dbReference type="InterPro" id="IPR011852">
    <property type="entry name" value="TRAP_TAXI"/>
</dbReference>
<gene>
    <name evidence="1" type="ORF">F0L46_03045</name>
</gene>
<reference evidence="1 2" key="1">
    <citation type="submission" date="2019-09" db="EMBL/GenBank/DDBJ databases">
        <title>Salinarimonas rosea gen. nov., sp. nov., a new member of the a-2 subgroup of the Proteobacteria.</title>
        <authorList>
            <person name="Liu J."/>
        </authorList>
    </citation>
    <scope>NUCLEOTIDE SEQUENCE [LARGE SCALE GENOMIC DNA]</scope>
    <source>
        <strain evidence="1 2">BN140002</strain>
    </source>
</reference>
<dbReference type="Pfam" id="PF16868">
    <property type="entry name" value="NMT1_3"/>
    <property type="match status" value="1"/>
</dbReference>
<dbReference type="Proteomes" id="UP000323142">
    <property type="component" value="Unassembled WGS sequence"/>
</dbReference>
<protein>
    <submittedName>
        <fullName evidence="1">TAXI family TRAP transporter solute-binding subunit</fullName>
    </submittedName>
</protein>
<sequence>MGIDVTSPRSDCEFVVEAGPTKTRAAKLRSDGGISMRHVLVVALTALATWSGFGVAQAQTSARPAKPAQAATQSADKMNAGVVSVISGGVNGTYVRIAAEMANVLDNGENLRVLPIIGRGSAQNIRDLLFLKGVDIGIVQMDARESLGAEAGEGKRQLEYIARLYNEEIHVIARRDIGDIRQLGGRKVNIDVAGSGTNLTSRIVFERLGVKPAFETVDQGAAFEKLASGEIDAAVFVSGRPVRAVAEFKSDGRFKLLSIPFEESLSELYLPARLADKDYPGLIERGGAVDTLAVGSILAVYGWPEGTERNKRVQRFVEAFFSRFDEFLKPGRHPKWQEVNLAATVPGWKRFKGAQDWIDRSTSAAAKKPDPAFEAFLESRDVKASPTERQKLFEEFVAWQNSRAGARATR</sequence>
<comment type="caution">
    <text evidence="1">The sequence shown here is derived from an EMBL/GenBank/DDBJ whole genome shotgun (WGS) entry which is preliminary data.</text>
</comment>
<proteinExistence type="predicted"/>
<dbReference type="SUPFAM" id="SSF53850">
    <property type="entry name" value="Periplasmic binding protein-like II"/>
    <property type="match status" value="1"/>
</dbReference>
<evidence type="ECO:0000313" key="1">
    <source>
        <dbReference type="EMBL" id="KAA2242279.1"/>
    </source>
</evidence>
<dbReference type="NCBIfam" id="TIGR02122">
    <property type="entry name" value="TRAP_TAXI"/>
    <property type="match status" value="1"/>
</dbReference>
<name>A0A5B2VW55_9HYPH</name>
<keyword evidence="2" id="KW-1185">Reference proteome</keyword>
<accession>A0A5B2VW55</accession>